<evidence type="ECO:0000313" key="12">
    <source>
        <dbReference type="Proteomes" id="UP001054821"/>
    </source>
</evidence>
<dbReference type="EMBL" id="JAJFAZ020000006">
    <property type="protein sequence ID" value="KAI5325688.1"/>
    <property type="molecule type" value="Genomic_DNA"/>
</dbReference>
<dbReference type="SUPFAM" id="SSF57667">
    <property type="entry name" value="beta-beta-alpha zinc fingers"/>
    <property type="match status" value="1"/>
</dbReference>
<dbReference type="PROSITE" id="PS00028">
    <property type="entry name" value="ZINC_FINGER_C2H2_1"/>
    <property type="match status" value="1"/>
</dbReference>
<protein>
    <recommendedName>
        <fullName evidence="10">C2H2-type domain-containing protein</fullName>
    </recommendedName>
</protein>
<name>A0AAD4YYV5_PRUDU</name>
<dbReference type="InterPro" id="IPR052426">
    <property type="entry name" value="Plant_dev_regulator"/>
</dbReference>
<dbReference type="InterPro" id="IPR036236">
    <property type="entry name" value="Znf_C2H2_sf"/>
</dbReference>
<keyword evidence="7" id="KW-0539">Nucleus</keyword>
<keyword evidence="3 8" id="KW-0863">Zinc-finger</keyword>
<evidence type="ECO:0000256" key="4">
    <source>
        <dbReference type="ARBA" id="ARBA00022833"/>
    </source>
</evidence>
<evidence type="ECO:0000259" key="10">
    <source>
        <dbReference type="PROSITE" id="PS50157"/>
    </source>
</evidence>
<evidence type="ECO:0000256" key="5">
    <source>
        <dbReference type="ARBA" id="ARBA00023015"/>
    </source>
</evidence>
<dbReference type="Pfam" id="PF13912">
    <property type="entry name" value="zf-C2H2_6"/>
    <property type="match status" value="1"/>
</dbReference>
<evidence type="ECO:0000256" key="6">
    <source>
        <dbReference type="ARBA" id="ARBA00023163"/>
    </source>
</evidence>
<keyword evidence="12" id="KW-1185">Reference proteome</keyword>
<keyword evidence="5" id="KW-0805">Transcription regulation</keyword>
<dbReference type="GO" id="GO:0005634">
    <property type="term" value="C:nucleus"/>
    <property type="evidence" value="ECO:0007669"/>
    <property type="project" value="UniProtKB-SubCell"/>
</dbReference>
<dbReference type="PANTHER" id="PTHR45801:SF111">
    <property type="entry name" value="C2H2 AND C2HC ZINC FINGERS SUPERFAMILY PROTEIN"/>
    <property type="match status" value="1"/>
</dbReference>
<evidence type="ECO:0000256" key="8">
    <source>
        <dbReference type="PROSITE-ProRule" id="PRU00042"/>
    </source>
</evidence>
<reference evidence="11 12" key="1">
    <citation type="journal article" date="2022" name="G3 (Bethesda)">
        <title>Whole-genome sequence and methylome profiling of the almond [Prunus dulcis (Mill.) D.A. Webb] cultivar 'Nonpareil'.</title>
        <authorList>
            <person name="D'Amico-Willman K.M."/>
            <person name="Ouma W.Z."/>
            <person name="Meulia T."/>
            <person name="Sideli G.M."/>
            <person name="Gradziel T.M."/>
            <person name="Fresnedo-Ramirez J."/>
        </authorList>
    </citation>
    <scope>NUCLEOTIDE SEQUENCE [LARGE SCALE GENOMIC DNA]</scope>
    <source>
        <strain evidence="11">Clone GOH B32 T37-40</strain>
    </source>
</reference>
<evidence type="ECO:0000256" key="2">
    <source>
        <dbReference type="ARBA" id="ARBA00022723"/>
    </source>
</evidence>
<comment type="subcellular location">
    <subcellularLocation>
        <location evidence="1">Nucleus</location>
    </subcellularLocation>
</comment>
<proteinExistence type="predicted"/>
<evidence type="ECO:0000256" key="7">
    <source>
        <dbReference type="ARBA" id="ARBA00023242"/>
    </source>
</evidence>
<keyword evidence="6" id="KW-0804">Transcription</keyword>
<feature type="region of interest" description="Disordered" evidence="9">
    <location>
        <begin position="68"/>
        <end position="98"/>
    </location>
</feature>
<accession>A0AAD4YYV5</accession>
<feature type="compositionally biased region" description="Polar residues" evidence="9">
    <location>
        <begin position="68"/>
        <end position="81"/>
    </location>
</feature>
<dbReference type="InterPro" id="IPR013087">
    <property type="entry name" value="Znf_C2H2_type"/>
</dbReference>
<dbReference type="PROSITE" id="PS50157">
    <property type="entry name" value="ZINC_FINGER_C2H2_2"/>
    <property type="match status" value="1"/>
</dbReference>
<organism evidence="11 12">
    <name type="scientific">Prunus dulcis</name>
    <name type="common">Almond</name>
    <name type="synonym">Amygdalus dulcis</name>
    <dbReference type="NCBI Taxonomy" id="3755"/>
    <lineage>
        <taxon>Eukaryota</taxon>
        <taxon>Viridiplantae</taxon>
        <taxon>Streptophyta</taxon>
        <taxon>Embryophyta</taxon>
        <taxon>Tracheophyta</taxon>
        <taxon>Spermatophyta</taxon>
        <taxon>Magnoliopsida</taxon>
        <taxon>eudicotyledons</taxon>
        <taxon>Gunneridae</taxon>
        <taxon>Pentapetalae</taxon>
        <taxon>rosids</taxon>
        <taxon>fabids</taxon>
        <taxon>Rosales</taxon>
        <taxon>Rosaceae</taxon>
        <taxon>Amygdaloideae</taxon>
        <taxon>Amygdaleae</taxon>
        <taxon>Prunus</taxon>
    </lineage>
</organism>
<dbReference type="AlphaFoldDB" id="A0AAD4YYV5"/>
<gene>
    <name evidence="11" type="ORF">L3X38_034762</name>
</gene>
<dbReference type="Gene3D" id="3.30.160.60">
    <property type="entry name" value="Classic Zinc Finger"/>
    <property type="match status" value="1"/>
</dbReference>
<dbReference type="Proteomes" id="UP001054821">
    <property type="component" value="Chromosome 6"/>
</dbReference>
<evidence type="ECO:0000256" key="9">
    <source>
        <dbReference type="SAM" id="MobiDB-lite"/>
    </source>
</evidence>
<keyword evidence="2" id="KW-0479">Metal-binding</keyword>
<evidence type="ECO:0000313" key="11">
    <source>
        <dbReference type="EMBL" id="KAI5325688.1"/>
    </source>
</evidence>
<evidence type="ECO:0000256" key="1">
    <source>
        <dbReference type="ARBA" id="ARBA00004123"/>
    </source>
</evidence>
<keyword evidence="4" id="KW-0862">Zinc</keyword>
<dbReference type="GO" id="GO:0008270">
    <property type="term" value="F:zinc ion binding"/>
    <property type="evidence" value="ECO:0007669"/>
    <property type="project" value="UniProtKB-KW"/>
</dbReference>
<evidence type="ECO:0000256" key="3">
    <source>
        <dbReference type="ARBA" id="ARBA00022771"/>
    </source>
</evidence>
<comment type="caution">
    <text evidence="11">The sequence shown here is derived from an EMBL/GenBank/DDBJ whole genome shotgun (WGS) entry which is preliminary data.</text>
</comment>
<dbReference type="PANTHER" id="PTHR45801">
    <property type="entry name" value="OS07G0101800 PROTEIN"/>
    <property type="match status" value="1"/>
</dbReference>
<sequence>MERNHASNNIEKFDQIQWSSSDDQISGSGQVKSYICAFCKRSFSNAQALGGHMNIHRRDRARIRQFSEDQNQLANLSSTDGITKKPSAHHSRANSEDKNSIQMELNETNIPRNPILSYPFTRDEDDDVVIIEAANKGKVSIEEVQVHLQLPLFVEEPSGLACTVDINKNTVECTSGGCRDEETMKRAEELDLELRLGPEPSETPSTLSTREFFI</sequence>
<feature type="domain" description="C2H2-type" evidence="10">
    <location>
        <begin position="34"/>
        <end position="61"/>
    </location>
</feature>